<evidence type="ECO:0000313" key="1">
    <source>
        <dbReference type="EMBL" id="AIW20148.1"/>
    </source>
</evidence>
<sequence length="63" mass="7317">MSRNTKYEDARKAQGLKKKTLWIPANMDSEFELLANACCEHRHLTFNTLRDTKSGKYVSLENL</sequence>
<dbReference type="RefSeq" id="WP_043009423.1">
    <property type="nucleotide sequence ID" value="NZ_CP009617.1"/>
</dbReference>
<accession>A0AAN0VXS9</accession>
<dbReference type="Proteomes" id="UP000030081">
    <property type="component" value="Chromosome 1"/>
</dbReference>
<keyword evidence="2" id="KW-1185">Reference proteome</keyword>
<protein>
    <submittedName>
        <fullName evidence="1">Uncharacterized protein</fullName>
    </submittedName>
</protein>
<name>A0AAN0VXS9_9VIBR</name>
<organism evidence="1 2">
    <name type="scientific">Vibrio coralliilyticus</name>
    <dbReference type="NCBI Taxonomy" id="190893"/>
    <lineage>
        <taxon>Bacteria</taxon>
        <taxon>Pseudomonadati</taxon>
        <taxon>Pseudomonadota</taxon>
        <taxon>Gammaproteobacteria</taxon>
        <taxon>Vibrionales</taxon>
        <taxon>Vibrionaceae</taxon>
        <taxon>Vibrio</taxon>
    </lineage>
</organism>
<evidence type="ECO:0000313" key="2">
    <source>
        <dbReference type="Proteomes" id="UP000030081"/>
    </source>
</evidence>
<dbReference type="AlphaFoldDB" id="A0AAN0VXS9"/>
<dbReference type="EMBL" id="CP009617">
    <property type="protein sequence ID" value="AIW20148.1"/>
    <property type="molecule type" value="Genomic_DNA"/>
</dbReference>
<gene>
    <name evidence="1" type="ORF">IX92_14435</name>
</gene>
<reference evidence="1 2" key="1">
    <citation type="submission" date="2014-10" db="EMBL/GenBank/DDBJ databases">
        <title>The Complete Genome Sequence for the Shellfish Pathogen Vibrio coralliilyticus RE98 Isolated from a Shellfish Hatchery.</title>
        <authorList>
            <person name="Richards G.P."/>
            <person name="Bono J.L."/>
            <person name="Watson M.A."/>
            <person name="Needleman D.S."/>
        </authorList>
    </citation>
    <scope>NUCLEOTIDE SEQUENCE [LARGE SCALE GENOMIC DNA]</scope>
    <source>
        <strain evidence="1 2">RE98</strain>
    </source>
</reference>
<proteinExistence type="predicted"/>
<dbReference type="KEGG" id="vcy:IX92_14435"/>